<reference evidence="2 3" key="1">
    <citation type="submission" date="2018-10" db="EMBL/GenBank/DDBJ databases">
        <title>A high-quality apple genome assembly.</title>
        <authorList>
            <person name="Hu J."/>
        </authorList>
    </citation>
    <scope>NUCLEOTIDE SEQUENCE [LARGE SCALE GENOMIC DNA]</scope>
    <source>
        <strain evidence="3">cv. HFTH1</strain>
        <tissue evidence="2">Young leaf</tissue>
    </source>
</reference>
<feature type="compositionally biased region" description="Basic residues" evidence="1">
    <location>
        <begin position="49"/>
        <end position="66"/>
    </location>
</feature>
<dbReference type="AlphaFoldDB" id="A0A498ILV0"/>
<organism evidence="2 3">
    <name type="scientific">Malus domestica</name>
    <name type="common">Apple</name>
    <name type="synonym">Pyrus malus</name>
    <dbReference type="NCBI Taxonomy" id="3750"/>
    <lineage>
        <taxon>Eukaryota</taxon>
        <taxon>Viridiplantae</taxon>
        <taxon>Streptophyta</taxon>
        <taxon>Embryophyta</taxon>
        <taxon>Tracheophyta</taxon>
        <taxon>Spermatophyta</taxon>
        <taxon>Magnoliopsida</taxon>
        <taxon>eudicotyledons</taxon>
        <taxon>Gunneridae</taxon>
        <taxon>Pentapetalae</taxon>
        <taxon>rosids</taxon>
        <taxon>fabids</taxon>
        <taxon>Rosales</taxon>
        <taxon>Rosaceae</taxon>
        <taxon>Amygdaloideae</taxon>
        <taxon>Maleae</taxon>
        <taxon>Malus</taxon>
    </lineage>
</organism>
<gene>
    <name evidence="2" type="ORF">DVH24_003555</name>
</gene>
<feature type="compositionally biased region" description="Basic and acidic residues" evidence="1">
    <location>
        <begin position="71"/>
        <end position="87"/>
    </location>
</feature>
<dbReference type="PANTHER" id="PTHR36385:SF1">
    <property type="entry name" value="OS07G0562900 PROTEIN"/>
    <property type="match status" value="1"/>
</dbReference>
<accession>A0A498ILV0</accession>
<evidence type="ECO:0000313" key="2">
    <source>
        <dbReference type="EMBL" id="RXH83057.1"/>
    </source>
</evidence>
<dbReference type="EMBL" id="RDQH01000337">
    <property type="protein sequence ID" value="RXH83057.1"/>
    <property type="molecule type" value="Genomic_DNA"/>
</dbReference>
<evidence type="ECO:0000256" key="1">
    <source>
        <dbReference type="SAM" id="MobiDB-lite"/>
    </source>
</evidence>
<dbReference type="STRING" id="3750.A0A498ILV0"/>
<sequence>MAKNRNKKKKTGAASMDIAEDPVSDLPQAMDTSESGAHNPSAAASNLKIKGRQMKRSKNARKKKAVVRAISKTEKAVEKVKKHENKTLRTQSAKLLYD</sequence>
<dbReference type="Gramene" id="mRNA:MD11G0189800">
    <property type="protein sequence ID" value="mRNA:MD11G0189800"/>
    <property type="gene ID" value="MD11G0189800"/>
</dbReference>
<dbReference type="OrthoDB" id="1930685at2759"/>
<feature type="compositionally biased region" description="Basic residues" evidence="1">
    <location>
        <begin position="1"/>
        <end position="11"/>
    </location>
</feature>
<keyword evidence="3" id="KW-1185">Reference proteome</keyword>
<feature type="compositionally biased region" description="Polar residues" evidence="1">
    <location>
        <begin position="30"/>
        <end position="44"/>
    </location>
</feature>
<dbReference type="PANTHER" id="PTHR36385">
    <property type="entry name" value="OS07G0562900 PROTEIN"/>
    <property type="match status" value="1"/>
</dbReference>
<feature type="region of interest" description="Disordered" evidence="1">
    <location>
        <begin position="1"/>
        <end position="98"/>
    </location>
</feature>
<evidence type="ECO:0000313" key="3">
    <source>
        <dbReference type="Proteomes" id="UP000290289"/>
    </source>
</evidence>
<dbReference type="Proteomes" id="UP000290289">
    <property type="component" value="Chromosome 11"/>
</dbReference>
<name>A0A498ILV0_MALDO</name>
<protein>
    <submittedName>
        <fullName evidence="2">Uncharacterized protein</fullName>
    </submittedName>
</protein>
<proteinExistence type="predicted"/>
<dbReference type="KEGG" id="mdm:103432735"/>
<dbReference type="SMR" id="A0A498ILV0"/>
<comment type="caution">
    <text evidence="2">The sequence shown here is derived from an EMBL/GenBank/DDBJ whole genome shotgun (WGS) entry which is preliminary data.</text>
</comment>
<feature type="compositionally biased region" description="Polar residues" evidence="1">
    <location>
        <begin position="88"/>
        <end position="98"/>
    </location>
</feature>